<dbReference type="EMBL" id="PEYT01000027">
    <property type="protein sequence ID" value="PIS22853.1"/>
    <property type="molecule type" value="Genomic_DNA"/>
</dbReference>
<dbReference type="AlphaFoldDB" id="A0A2H0XD59"/>
<comment type="caution">
    <text evidence="1">The sequence shown here is derived from an EMBL/GenBank/DDBJ whole genome shotgun (WGS) entry which is preliminary data.</text>
</comment>
<name>A0A2H0XD59_UNCKA</name>
<dbReference type="Proteomes" id="UP000230340">
    <property type="component" value="Unassembled WGS sequence"/>
</dbReference>
<accession>A0A2H0XD59</accession>
<evidence type="ECO:0000313" key="2">
    <source>
        <dbReference type="Proteomes" id="UP000230340"/>
    </source>
</evidence>
<organism evidence="1 2">
    <name type="scientific">candidate division WWE3 bacterium CG08_land_8_20_14_0_20_40_13</name>
    <dbReference type="NCBI Taxonomy" id="1975084"/>
    <lineage>
        <taxon>Bacteria</taxon>
        <taxon>Katanobacteria</taxon>
    </lineage>
</organism>
<proteinExistence type="predicted"/>
<protein>
    <recommendedName>
        <fullName evidence="3">Phage-Barnase-EndoU-ColicinE5/D-RelE like nuclease 3 domain-containing protein</fullName>
    </recommendedName>
</protein>
<evidence type="ECO:0000313" key="1">
    <source>
        <dbReference type="EMBL" id="PIS22853.1"/>
    </source>
</evidence>
<reference evidence="2" key="1">
    <citation type="submission" date="2017-09" db="EMBL/GenBank/DDBJ databases">
        <title>Depth-based differentiation of microbial function through sediment-hosted aquifers and enrichment of novel symbionts in the deep terrestrial subsurface.</title>
        <authorList>
            <person name="Probst A.J."/>
            <person name="Ladd B."/>
            <person name="Jarett J.K."/>
            <person name="Geller-Mcgrath D.E."/>
            <person name="Sieber C.M.K."/>
            <person name="Emerson J.B."/>
            <person name="Anantharaman K."/>
            <person name="Thomas B.C."/>
            <person name="Malmstrom R."/>
            <person name="Stieglmeier M."/>
            <person name="Klingl A."/>
            <person name="Woyke T."/>
            <person name="Ryan C.M."/>
            <person name="Banfield J.F."/>
        </authorList>
    </citation>
    <scope>NUCLEOTIDE SEQUENCE [LARGE SCALE GENOMIC DNA]</scope>
</reference>
<sequence length="137" mass="16286">MKSYKDQIKDTFKQTKEVSCPAFGGNKIYFNAKGINHLLYKGSRSRRDNKRIETNIRLLPRAIKVLQAMPYFQEESNYKKENVSYKFWAFEAVINDRRIKVVIRQVGNGQKHFWSVIPAWRKDRFGIINARKKNLEE</sequence>
<gene>
    <name evidence="1" type="ORF">COT49_03030</name>
</gene>
<evidence type="ECO:0008006" key="3">
    <source>
        <dbReference type="Google" id="ProtNLM"/>
    </source>
</evidence>